<organism evidence="1 2">
    <name type="scientific">Plastoroseomonas hellenica</name>
    <dbReference type="NCBI Taxonomy" id="2687306"/>
    <lineage>
        <taxon>Bacteria</taxon>
        <taxon>Pseudomonadati</taxon>
        <taxon>Pseudomonadota</taxon>
        <taxon>Alphaproteobacteria</taxon>
        <taxon>Acetobacterales</taxon>
        <taxon>Acetobacteraceae</taxon>
        <taxon>Plastoroseomonas</taxon>
    </lineage>
</organism>
<protein>
    <recommendedName>
        <fullName evidence="3">Peptidase C39-like domain-containing protein</fullName>
    </recommendedName>
</protein>
<evidence type="ECO:0000313" key="1">
    <source>
        <dbReference type="EMBL" id="MBR0666456.1"/>
    </source>
</evidence>
<gene>
    <name evidence="1" type="ORF">GXW71_19000</name>
</gene>
<dbReference type="EMBL" id="JAAGBB010000023">
    <property type="protein sequence ID" value="MBR0666456.1"/>
    <property type="molecule type" value="Genomic_DNA"/>
</dbReference>
<reference evidence="2" key="1">
    <citation type="journal article" date="2021" name="Syst. Appl. Microbiol.">
        <title>Roseomonas hellenica sp. nov., isolated from roots of wild-growing Alkanna tinctoria.</title>
        <authorList>
            <person name="Rat A."/>
            <person name="Naranjo H.D."/>
            <person name="Lebbe L."/>
            <person name="Cnockaert M."/>
            <person name="Krigas N."/>
            <person name="Grigoriadou K."/>
            <person name="Maloupa E."/>
            <person name="Willems A."/>
        </authorList>
    </citation>
    <scope>NUCLEOTIDE SEQUENCE [LARGE SCALE GENOMIC DNA]</scope>
    <source>
        <strain evidence="2">LMG 31523</strain>
    </source>
</reference>
<dbReference type="Proteomes" id="UP001196870">
    <property type="component" value="Unassembled WGS sequence"/>
</dbReference>
<dbReference type="InterPro" id="IPR022118">
    <property type="entry name" value="Peptidase_C70_AvrRpt2"/>
</dbReference>
<sequence>MYLDVPFVTQLGIGGNANLNDPTGCWYASACMIGFSYEAGPRLGVPELYSRPIVQPDGSHAIGHWNITGGWLPVFKRNEHLTELAGGMPATEVALAAALKRFGPFFFGWLKTANGSTYGHASVIIGVRGGNVIYHDPENAPRSEAAIATFTGRLAPGWPLLRRDAPELSYMVRQIA</sequence>
<accession>A0ABS5F1M1</accession>
<keyword evidence="2" id="KW-1185">Reference proteome</keyword>
<dbReference type="RefSeq" id="WP_211854128.1">
    <property type="nucleotide sequence ID" value="NZ_JAAGBB010000023.1"/>
</dbReference>
<evidence type="ECO:0000313" key="2">
    <source>
        <dbReference type="Proteomes" id="UP001196870"/>
    </source>
</evidence>
<evidence type="ECO:0008006" key="3">
    <source>
        <dbReference type="Google" id="ProtNLM"/>
    </source>
</evidence>
<proteinExistence type="predicted"/>
<comment type="caution">
    <text evidence="1">The sequence shown here is derived from an EMBL/GenBank/DDBJ whole genome shotgun (WGS) entry which is preliminary data.</text>
</comment>
<dbReference type="Pfam" id="PF12385">
    <property type="entry name" value="Peptidase_C70"/>
    <property type="match status" value="1"/>
</dbReference>
<name>A0ABS5F1M1_9PROT</name>